<evidence type="ECO:0000313" key="4">
    <source>
        <dbReference type="EMBL" id="KHS49612.1"/>
    </source>
</evidence>
<dbReference type="EMBL" id="JRVC01000001">
    <property type="protein sequence ID" value="KHS49390.1"/>
    <property type="molecule type" value="Genomic_DNA"/>
</dbReference>
<feature type="chain" id="PRO_5011138466" description="Lipoprotein" evidence="2">
    <location>
        <begin position="20"/>
        <end position="111"/>
    </location>
</feature>
<comment type="caution">
    <text evidence="4">The sequence shown here is derived from an EMBL/GenBank/DDBJ whole genome shotgun (WGS) entry which is preliminary data.</text>
</comment>
<name>A0A0B9A2Q8_9SPHN</name>
<feature type="region of interest" description="Disordered" evidence="1">
    <location>
        <begin position="29"/>
        <end position="111"/>
    </location>
</feature>
<protein>
    <recommendedName>
        <fullName evidence="6">Lipoprotein</fullName>
    </recommendedName>
</protein>
<accession>A0A0B9A2Q8</accession>
<feature type="compositionally biased region" description="Basic and acidic residues" evidence="1">
    <location>
        <begin position="59"/>
        <end position="78"/>
    </location>
</feature>
<dbReference type="STRING" id="48936.NJ75_00093"/>
<evidence type="ECO:0000256" key="1">
    <source>
        <dbReference type="SAM" id="MobiDB-lite"/>
    </source>
</evidence>
<dbReference type="Proteomes" id="UP000031338">
    <property type="component" value="Unassembled WGS sequence"/>
</dbReference>
<evidence type="ECO:0008006" key="6">
    <source>
        <dbReference type="Google" id="ProtNLM"/>
    </source>
</evidence>
<keyword evidence="2" id="KW-0732">Signal</keyword>
<proteinExistence type="predicted"/>
<dbReference type="PATRIC" id="fig|48936.3.peg.323"/>
<reference evidence="4 5" key="1">
    <citation type="submission" date="2014-10" db="EMBL/GenBank/DDBJ databases">
        <title>Draft genome sequence of Novosphingobium subterraneum DSM 12447.</title>
        <authorList>
            <person name="Gan H.M."/>
            <person name="Gan H.Y."/>
            <person name="Savka M.A."/>
        </authorList>
    </citation>
    <scope>NUCLEOTIDE SEQUENCE [LARGE SCALE GENOMIC DNA]</scope>
    <source>
        <strain evidence="4 5">DSM 12447</strain>
    </source>
</reference>
<gene>
    <name evidence="3" type="ORF">NJ75_00093</name>
    <name evidence="4" type="ORF">NJ75_00315</name>
</gene>
<sequence length="111" mass="11520">MAYLNRKALSWTGFGLALAGALALSACNSKDKEATPSAAATDAASETGASDATNSTAADDMHNRMEADQRQKMDHDSMRMGPGMNHPATPAPDSQPTNQSSSMPSGGMQDM</sequence>
<feature type="compositionally biased region" description="Polar residues" evidence="1">
    <location>
        <begin position="92"/>
        <end position="104"/>
    </location>
</feature>
<evidence type="ECO:0000256" key="2">
    <source>
        <dbReference type="SAM" id="SignalP"/>
    </source>
</evidence>
<dbReference type="PROSITE" id="PS51257">
    <property type="entry name" value="PROKAR_LIPOPROTEIN"/>
    <property type="match status" value="1"/>
</dbReference>
<feature type="compositionally biased region" description="Low complexity" evidence="1">
    <location>
        <begin position="35"/>
        <end position="58"/>
    </location>
</feature>
<evidence type="ECO:0000313" key="5">
    <source>
        <dbReference type="Proteomes" id="UP000031338"/>
    </source>
</evidence>
<dbReference type="RefSeq" id="WP_039330740.1">
    <property type="nucleotide sequence ID" value="NZ_JRVC01000001.1"/>
</dbReference>
<dbReference type="AlphaFoldDB" id="A0A0B9A2Q8"/>
<dbReference type="EMBL" id="JRVC01000001">
    <property type="protein sequence ID" value="KHS49612.1"/>
    <property type="molecule type" value="Genomic_DNA"/>
</dbReference>
<keyword evidence="5" id="KW-1185">Reference proteome</keyword>
<feature type="signal peptide" evidence="2">
    <location>
        <begin position="1"/>
        <end position="19"/>
    </location>
</feature>
<evidence type="ECO:0000313" key="3">
    <source>
        <dbReference type="EMBL" id="KHS49390.1"/>
    </source>
</evidence>
<organism evidence="4 5">
    <name type="scientific">Novosphingobium subterraneum</name>
    <dbReference type="NCBI Taxonomy" id="48936"/>
    <lineage>
        <taxon>Bacteria</taxon>
        <taxon>Pseudomonadati</taxon>
        <taxon>Pseudomonadota</taxon>
        <taxon>Alphaproteobacteria</taxon>
        <taxon>Sphingomonadales</taxon>
        <taxon>Sphingomonadaceae</taxon>
        <taxon>Novosphingobium</taxon>
    </lineage>
</organism>